<dbReference type="PROSITE" id="PS51257">
    <property type="entry name" value="PROKAR_LIPOPROTEIN"/>
    <property type="match status" value="1"/>
</dbReference>
<dbReference type="EMBL" id="JBHTIC010000002">
    <property type="protein sequence ID" value="MFD0760490.1"/>
    <property type="molecule type" value="Genomic_DNA"/>
</dbReference>
<keyword evidence="2" id="KW-1185">Reference proteome</keyword>
<organism evidence="1 2">
    <name type="scientific">Lutibacter aestuarii</name>
    <dbReference type="NCBI Taxonomy" id="861111"/>
    <lineage>
        <taxon>Bacteria</taxon>
        <taxon>Pseudomonadati</taxon>
        <taxon>Bacteroidota</taxon>
        <taxon>Flavobacteriia</taxon>
        <taxon>Flavobacteriales</taxon>
        <taxon>Flavobacteriaceae</taxon>
        <taxon>Lutibacter</taxon>
    </lineage>
</organism>
<dbReference type="RefSeq" id="WP_298288921.1">
    <property type="nucleotide sequence ID" value="NZ_JBHTIC010000002.1"/>
</dbReference>
<reference evidence="2" key="1">
    <citation type="journal article" date="2019" name="Int. J. Syst. Evol. Microbiol.">
        <title>The Global Catalogue of Microorganisms (GCM) 10K type strain sequencing project: providing services to taxonomists for standard genome sequencing and annotation.</title>
        <authorList>
            <consortium name="The Broad Institute Genomics Platform"/>
            <consortium name="The Broad Institute Genome Sequencing Center for Infectious Disease"/>
            <person name="Wu L."/>
            <person name="Ma J."/>
        </authorList>
    </citation>
    <scope>NUCLEOTIDE SEQUENCE [LARGE SCALE GENOMIC DNA]</scope>
    <source>
        <strain evidence="2">CCUG 60022</strain>
    </source>
</reference>
<dbReference type="Gene3D" id="2.60.40.10">
    <property type="entry name" value="Immunoglobulins"/>
    <property type="match status" value="1"/>
</dbReference>
<dbReference type="Proteomes" id="UP001597032">
    <property type="component" value="Unassembled WGS sequence"/>
</dbReference>
<evidence type="ECO:0000313" key="2">
    <source>
        <dbReference type="Proteomes" id="UP001597032"/>
    </source>
</evidence>
<sequence length="232" mass="25661">MKKLNILFNLGIISIFLSCGGKDNPDPVIVDPPTAAILTFPINNEECNTGESINSTQSKVNFEWNVSTNTTSYTLVIRNLLTNTNFNTNTTSNFSTAILNKNTPYKWWVISKNSEATNTAKSSEWKFYNAGDAVKSYAPFPAEVINPSLGSSISGENVTLEWNGSDVDGDIKEYDVYFGTVNPPTELLSTTSTQKIENVVVSQGNTYYWNVITKDNSNNSSTSEIFQFKIIN</sequence>
<protein>
    <recommendedName>
        <fullName evidence="3">Fibronectin type-III domain-containing protein</fullName>
    </recommendedName>
</protein>
<dbReference type="InterPro" id="IPR013783">
    <property type="entry name" value="Ig-like_fold"/>
</dbReference>
<proteinExistence type="predicted"/>
<comment type="caution">
    <text evidence="1">The sequence shown here is derived from an EMBL/GenBank/DDBJ whole genome shotgun (WGS) entry which is preliminary data.</text>
</comment>
<name>A0ABW2Z0V7_9FLAO</name>
<evidence type="ECO:0008006" key="3">
    <source>
        <dbReference type="Google" id="ProtNLM"/>
    </source>
</evidence>
<evidence type="ECO:0000313" key="1">
    <source>
        <dbReference type="EMBL" id="MFD0760490.1"/>
    </source>
</evidence>
<gene>
    <name evidence="1" type="ORF">ACFQZW_00175</name>
</gene>
<accession>A0ABW2Z0V7</accession>